<evidence type="ECO:0000313" key="2">
    <source>
        <dbReference type="Proteomes" id="UP000292543"/>
    </source>
</evidence>
<evidence type="ECO:0008006" key="3">
    <source>
        <dbReference type="Google" id="ProtNLM"/>
    </source>
</evidence>
<evidence type="ECO:0000313" key="1">
    <source>
        <dbReference type="EMBL" id="QBI96917.1"/>
    </source>
</evidence>
<organism evidence="1 2">
    <name type="scientific">Mycobacterium phage Veracruz</name>
    <dbReference type="NCBI Taxonomy" id="2530154"/>
    <lineage>
        <taxon>Viruses</taxon>
        <taxon>Duplodnaviria</taxon>
        <taxon>Heunggongvirae</taxon>
        <taxon>Uroviricota</taxon>
        <taxon>Caudoviricetes</taxon>
        <taxon>Veracruzvirus</taxon>
        <taxon>Veracruzvirus veracruz</taxon>
    </lineage>
</organism>
<dbReference type="Proteomes" id="UP000292543">
    <property type="component" value="Segment"/>
</dbReference>
<name>A0A481VTE9_9CAUD</name>
<dbReference type="RefSeq" id="YP_010060308.1">
    <property type="nucleotide sequence ID" value="NC_054770.1"/>
</dbReference>
<protein>
    <recommendedName>
        <fullName evidence="3">Lipoprotein</fullName>
    </recommendedName>
</protein>
<proteinExistence type="predicted"/>
<accession>A0A481VTE9</accession>
<gene>
    <name evidence="1" type="primary">32</name>
    <name evidence="1" type="ORF">SEA_VERACRUZ_32</name>
</gene>
<reference evidence="1 2" key="1">
    <citation type="submission" date="2019-02" db="EMBL/GenBank/DDBJ databases">
        <authorList>
            <person name="Martinez-Pineda D."/>
            <person name="Wolyniak M.J."/>
            <person name="Kistler A."/>
            <person name="Garlena R.A."/>
            <person name="Russell D.A."/>
            <person name="Pope W.H."/>
            <person name="Jacobs-Sera D."/>
            <person name="Hatfull G.F."/>
        </authorList>
    </citation>
    <scope>NUCLEOTIDE SEQUENCE [LARGE SCALE GENOMIC DNA]</scope>
</reference>
<dbReference type="EMBL" id="MK524496">
    <property type="protein sequence ID" value="QBI96917.1"/>
    <property type="molecule type" value="Genomic_DNA"/>
</dbReference>
<keyword evidence="2" id="KW-1185">Reference proteome</keyword>
<sequence length="135" mass="14467">MFKLAISLAAAAALLAGCGQSAPTAAPAAAQEKEAKRGTVVFEIGGDYSYATYDDNFENGIEYPSGVTRVELTGEDVPQPPKGLYTWANTSFGRDSEAWCKITVDGEVVAEDRRTGEANDPMCMYYNDKGQVDLP</sequence>
<dbReference type="GeneID" id="64868165"/>
<dbReference type="PROSITE" id="PS51257">
    <property type="entry name" value="PROKAR_LIPOPROTEIN"/>
    <property type="match status" value="1"/>
</dbReference>
<dbReference type="KEGG" id="vg:64868165"/>